<dbReference type="CDD" id="cd05403">
    <property type="entry name" value="NT_KNTase_like"/>
    <property type="match status" value="1"/>
</dbReference>
<evidence type="ECO:0000313" key="3">
    <source>
        <dbReference type="EMBL" id="QCP12028.1"/>
    </source>
</evidence>
<dbReference type="AlphaFoldDB" id="A0A4P8HTK0"/>
<sequence length="97" mass="10351">MNARLPEERIVAILQAELAGLLGVWLFGSQANGHANAESDVDFAVLVAGKADPLQLWDISQKLAAVTQLPITVAVIRDHLDDFLVFSSQMLGHSSAG</sequence>
<evidence type="ECO:0000313" key="5">
    <source>
        <dbReference type="Proteomes" id="UP000584325"/>
    </source>
</evidence>
<dbReference type="GO" id="GO:0016740">
    <property type="term" value="F:transferase activity"/>
    <property type="evidence" value="ECO:0007669"/>
    <property type="project" value="UniProtKB-KW"/>
</dbReference>
<dbReference type="RefSeq" id="WP_137314869.1">
    <property type="nucleotide sequence ID" value="NZ_CP040017.1"/>
</dbReference>
<reference evidence="3 4" key="1">
    <citation type="submission" date="2019-05" db="EMBL/GenBank/DDBJ databases">
        <title>Draft Genome Sequences of Six Type Strains of the Genus Massilia.</title>
        <authorList>
            <person name="Miess H."/>
            <person name="Frediansyhah A."/>
            <person name="Gross H."/>
        </authorList>
    </citation>
    <scope>NUCLEOTIDE SEQUENCE [LARGE SCALE GENOMIC DNA]</scope>
    <source>
        <strain evidence="3 4">DSMZ 26121</strain>
    </source>
</reference>
<dbReference type="Proteomes" id="UP000584325">
    <property type="component" value="Unassembled WGS sequence"/>
</dbReference>
<dbReference type="OrthoDB" id="9793109at2"/>
<organism evidence="2 5">
    <name type="scientific">Pseudoduganella umbonata</name>
    <dbReference type="NCBI Taxonomy" id="864828"/>
    <lineage>
        <taxon>Bacteria</taxon>
        <taxon>Pseudomonadati</taxon>
        <taxon>Pseudomonadota</taxon>
        <taxon>Betaproteobacteria</taxon>
        <taxon>Burkholderiales</taxon>
        <taxon>Oxalobacteraceae</taxon>
        <taxon>Telluria group</taxon>
        <taxon>Pseudoduganella</taxon>
    </lineage>
</organism>
<dbReference type="Proteomes" id="UP000298763">
    <property type="component" value="Chromosome"/>
</dbReference>
<dbReference type="Gene3D" id="3.30.460.10">
    <property type="entry name" value="Beta Polymerase, domain 2"/>
    <property type="match status" value="1"/>
</dbReference>
<keyword evidence="2" id="KW-0808">Transferase</keyword>
<name>A0A4P8HTK0_9BURK</name>
<dbReference type="SUPFAM" id="SSF81301">
    <property type="entry name" value="Nucleotidyltransferase"/>
    <property type="match status" value="1"/>
</dbReference>
<protein>
    <submittedName>
        <fullName evidence="3">Nucleotidyltransferase domain-containing protein</fullName>
    </submittedName>
    <submittedName>
        <fullName evidence="2">Putative nucleotidyltransferase</fullName>
    </submittedName>
</protein>
<dbReference type="EMBL" id="JACHXS010000002">
    <property type="protein sequence ID" value="MBB3220446.1"/>
    <property type="molecule type" value="Genomic_DNA"/>
</dbReference>
<dbReference type="Pfam" id="PF18765">
    <property type="entry name" value="Polbeta"/>
    <property type="match status" value="1"/>
</dbReference>
<dbReference type="InterPro" id="IPR041633">
    <property type="entry name" value="Polbeta"/>
</dbReference>
<evidence type="ECO:0000313" key="4">
    <source>
        <dbReference type="Proteomes" id="UP000298763"/>
    </source>
</evidence>
<reference evidence="2 5" key="2">
    <citation type="submission" date="2020-08" db="EMBL/GenBank/DDBJ databases">
        <title>Genomic Encyclopedia of Type Strains, Phase III (KMG-III): the genomes of soil and plant-associated and newly described type strains.</title>
        <authorList>
            <person name="Whitman W."/>
        </authorList>
    </citation>
    <scope>NUCLEOTIDE SEQUENCE [LARGE SCALE GENOMIC DNA]</scope>
    <source>
        <strain evidence="2 5">CECT 7753</strain>
    </source>
</reference>
<gene>
    <name evidence="3" type="ORF">FCL38_17610</name>
    <name evidence="2" type="ORF">FHS02_001245</name>
</gene>
<dbReference type="EMBL" id="CP040017">
    <property type="protein sequence ID" value="QCP12028.1"/>
    <property type="molecule type" value="Genomic_DNA"/>
</dbReference>
<feature type="domain" description="Polymerase beta nucleotidyltransferase" evidence="1">
    <location>
        <begin position="9"/>
        <end position="80"/>
    </location>
</feature>
<accession>A0A4P8HTK0</accession>
<evidence type="ECO:0000313" key="2">
    <source>
        <dbReference type="EMBL" id="MBB3220446.1"/>
    </source>
</evidence>
<evidence type="ECO:0000259" key="1">
    <source>
        <dbReference type="Pfam" id="PF18765"/>
    </source>
</evidence>
<keyword evidence="4" id="KW-1185">Reference proteome</keyword>
<dbReference type="InterPro" id="IPR043519">
    <property type="entry name" value="NT_sf"/>
</dbReference>
<proteinExistence type="predicted"/>